<feature type="compositionally biased region" description="Low complexity" evidence="11">
    <location>
        <begin position="429"/>
        <end position="463"/>
    </location>
</feature>
<dbReference type="Gene3D" id="3.30.200.20">
    <property type="entry name" value="Phosphorylase Kinase, domain 1"/>
    <property type="match status" value="1"/>
</dbReference>
<evidence type="ECO:0000256" key="4">
    <source>
        <dbReference type="ARBA" id="ARBA00022741"/>
    </source>
</evidence>
<dbReference type="CDD" id="cd08215">
    <property type="entry name" value="STKc_Nek"/>
    <property type="match status" value="1"/>
</dbReference>
<dbReference type="PANTHER" id="PTHR44899">
    <property type="entry name" value="CAMK FAMILY PROTEIN KINASE"/>
    <property type="match status" value="1"/>
</dbReference>
<keyword evidence="3" id="KW-0808">Transferase</keyword>
<dbReference type="GO" id="GO:0004674">
    <property type="term" value="F:protein serine/threonine kinase activity"/>
    <property type="evidence" value="ECO:0007669"/>
    <property type="project" value="UniProtKB-KW"/>
</dbReference>
<evidence type="ECO:0000256" key="6">
    <source>
        <dbReference type="ARBA" id="ARBA00022840"/>
    </source>
</evidence>
<evidence type="ECO:0000256" key="9">
    <source>
        <dbReference type="PROSITE-ProRule" id="PRU00169"/>
    </source>
</evidence>
<evidence type="ECO:0000256" key="8">
    <source>
        <dbReference type="ARBA" id="ARBA00048679"/>
    </source>
</evidence>
<comment type="catalytic activity">
    <reaction evidence="7">
        <text>L-threonyl-[protein] + ATP = O-phospho-L-threonyl-[protein] + ADP + H(+)</text>
        <dbReference type="Rhea" id="RHEA:46608"/>
        <dbReference type="Rhea" id="RHEA-COMP:11060"/>
        <dbReference type="Rhea" id="RHEA-COMP:11605"/>
        <dbReference type="ChEBI" id="CHEBI:15378"/>
        <dbReference type="ChEBI" id="CHEBI:30013"/>
        <dbReference type="ChEBI" id="CHEBI:30616"/>
        <dbReference type="ChEBI" id="CHEBI:61977"/>
        <dbReference type="ChEBI" id="CHEBI:456216"/>
        <dbReference type="EC" id="2.7.11.1"/>
    </reaction>
</comment>
<dbReference type="InParanoid" id="Q22TX5"/>
<protein>
    <recommendedName>
        <fullName evidence="1">non-specific serine/threonine protein kinase</fullName>
        <ecNumber evidence="1">2.7.11.1</ecNumber>
    </recommendedName>
</protein>
<keyword evidence="5 14" id="KW-0418">Kinase</keyword>
<dbReference type="HOGENOM" id="CLU_017479_1_0_1"/>
<comment type="catalytic activity">
    <reaction evidence="8">
        <text>L-seryl-[protein] + ATP = O-phospho-L-seryl-[protein] + ADP + H(+)</text>
        <dbReference type="Rhea" id="RHEA:17989"/>
        <dbReference type="Rhea" id="RHEA-COMP:9863"/>
        <dbReference type="Rhea" id="RHEA-COMP:11604"/>
        <dbReference type="ChEBI" id="CHEBI:15378"/>
        <dbReference type="ChEBI" id="CHEBI:29999"/>
        <dbReference type="ChEBI" id="CHEBI:30616"/>
        <dbReference type="ChEBI" id="CHEBI:83421"/>
        <dbReference type="ChEBI" id="CHEBI:456216"/>
        <dbReference type="EC" id="2.7.11.1"/>
    </reaction>
</comment>
<evidence type="ECO:0000256" key="11">
    <source>
        <dbReference type="SAM" id="MobiDB-lite"/>
    </source>
</evidence>
<dbReference type="InterPro" id="IPR008271">
    <property type="entry name" value="Ser/Thr_kinase_AS"/>
</dbReference>
<dbReference type="GeneID" id="7826130"/>
<evidence type="ECO:0000256" key="3">
    <source>
        <dbReference type="ARBA" id="ARBA00022679"/>
    </source>
</evidence>
<dbReference type="InterPro" id="IPR006869">
    <property type="entry name" value="DUF547"/>
</dbReference>
<proteinExistence type="predicted"/>
<reference evidence="15" key="1">
    <citation type="journal article" date="2006" name="PLoS Biol.">
        <title>Macronuclear genome sequence of the ciliate Tetrahymena thermophila, a model eukaryote.</title>
        <authorList>
            <person name="Eisen J.A."/>
            <person name="Coyne R.S."/>
            <person name="Wu M."/>
            <person name="Wu D."/>
            <person name="Thiagarajan M."/>
            <person name="Wortman J.R."/>
            <person name="Badger J.H."/>
            <person name="Ren Q."/>
            <person name="Amedeo P."/>
            <person name="Jones K.M."/>
            <person name="Tallon L.J."/>
            <person name="Delcher A.L."/>
            <person name="Salzberg S.L."/>
            <person name="Silva J.C."/>
            <person name="Haas B.J."/>
            <person name="Majoros W.H."/>
            <person name="Farzad M."/>
            <person name="Carlton J.M."/>
            <person name="Smith R.K. Jr."/>
            <person name="Garg J."/>
            <person name="Pearlman R.E."/>
            <person name="Karrer K.M."/>
            <person name="Sun L."/>
            <person name="Manning G."/>
            <person name="Elde N.C."/>
            <person name="Turkewitz A.P."/>
            <person name="Asai D.J."/>
            <person name="Wilkes D.E."/>
            <person name="Wang Y."/>
            <person name="Cai H."/>
            <person name="Collins K."/>
            <person name="Stewart B.A."/>
            <person name="Lee S.R."/>
            <person name="Wilamowska K."/>
            <person name="Weinberg Z."/>
            <person name="Ruzzo W.L."/>
            <person name="Wloga D."/>
            <person name="Gaertig J."/>
            <person name="Frankel J."/>
            <person name="Tsao C.-C."/>
            <person name="Gorovsky M.A."/>
            <person name="Keeling P.J."/>
            <person name="Waller R.F."/>
            <person name="Patron N.J."/>
            <person name="Cherry J.M."/>
            <person name="Stover N.A."/>
            <person name="Krieger C.J."/>
            <person name="del Toro C."/>
            <person name="Ryder H.F."/>
            <person name="Williamson S.C."/>
            <person name="Barbeau R.A."/>
            <person name="Hamilton E.P."/>
            <person name="Orias E."/>
        </authorList>
    </citation>
    <scope>NUCLEOTIDE SEQUENCE [LARGE SCALE GENOMIC DNA]</scope>
    <source>
        <strain evidence="15">SB210</strain>
    </source>
</reference>
<feature type="binding site" evidence="10">
    <location>
        <position position="173"/>
    </location>
    <ligand>
        <name>ATP</name>
        <dbReference type="ChEBI" id="CHEBI:30616"/>
    </ligand>
</feature>
<dbReference type="SMART" id="SM00220">
    <property type="entry name" value="S_TKc"/>
    <property type="match status" value="1"/>
</dbReference>
<dbReference type="Gene3D" id="3.40.50.2300">
    <property type="match status" value="1"/>
</dbReference>
<dbReference type="PANTHER" id="PTHR44899:SF3">
    <property type="entry name" value="SERINE_THREONINE-PROTEIN KINASE NEK1"/>
    <property type="match status" value="1"/>
</dbReference>
<feature type="region of interest" description="Disordered" evidence="11">
    <location>
        <begin position="426"/>
        <end position="465"/>
    </location>
</feature>
<dbReference type="eggNOG" id="KOG0589">
    <property type="taxonomic scope" value="Eukaryota"/>
</dbReference>
<dbReference type="PROSITE" id="PS50011">
    <property type="entry name" value="PROTEIN_KINASE_DOM"/>
    <property type="match status" value="1"/>
</dbReference>
<evidence type="ECO:0000256" key="2">
    <source>
        <dbReference type="ARBA" id="ARBA00022527"/>
    </source>
</evidence>
<dbReference type="RefSeq" id="XP_001009157.2">
    <property type="nucleotide sequence ID" value="XM_001009157.2"/>
</dbReference>
<dbReference type="Gene3D" id="1.10.10.10">
    <property type="entry name" value="Winged helix-like DNA-binding domain superfamily/Winged helix DNA-binding domain"/>
    <property type="match status" value="1"/>
</dbReference>
<dbReference type="InterPro" id="IPR017441">
    <property type="entry name" value="Protein_kinase_ATP_BS"/>
</dbReference>
<dbReference type="GO" id="GO:0000160">
    <property type="term" value="P:phosphorelay signal transduction system"/>
    <property type="evidence" value="ECO:0007669"/>
    <property type="project" value="InterPro"/>
</dbReference>
<evidence type="ECO:0000256" key="5">
    <source>
        <dbReference type="ARBA" id="ARBA00022777"/>
    </source>
</evidence>
<dbReference type="InterPro" id="IPR011009">
    <property type="entry name" value="Kinase-like_dom_sf"/>
</dbReference>
<keyword evidence="2" id="KW-0723">Serine/threonine-protein kinase</keyword>
<accession>Q22TX5</accession>
<dbReference type="SUPFAM" id="SSF52172">
    <property type="entry name" value="CheY-like"/>
    <property type="match status" value="1"/>
</dbReference>
<keyword evidence="15" id="KW-1185">Reference proteome</keyword>
<feature type="domain" description="Protein kinase" evidence="12">
    <location>
        <begin position="145"/>
        <end position="400"/>
    </location>
</feature>
<feature type="modified residue" description="4-aspartylphosphate" evidence="9">
    <location>
        <position position="61"/>
    </location>
</feature>
<sequence length="840" mass="97430">MADKQYMNIHVLVAEDDNFQRLALIDILTLCDYQVTAVENGRLARDELLKQDSNIDIVLLDLYMPEMDGFELLSLMQEHENLQKIPVIMMSSDKEEEKVATCIAKGAKDYIFKPLRVQNVKAIAKYVQYKDQGDKNSNLVGIQQYKVLKTLGQGASGSVELVQKNDGNLYALKTISMKYMNDTEKRSAQSEVTLLKVLVAPTIIRYYEAFVQNDSIYIVMEYAKEGALSDKIQEHKTKGIRIDEETILYFTAQIVIALFFMHQKKILHRDIKSQNLFLTKENVVKLGDFGISKALGTNADFTKTLVGTPYFMSPEVCAGQSYGDKADIWALGCTLYEMVMLRRPFDCENINTLFTMIRQQDPSPLHDNCSTDIRMLITLMLNKDPLKRPFIWDLVNIPIINKNIRKYHQQEAPDDPFLIELLKRPTSGNPLSMPNTPSNSNSSTQPPANSNSVANNNSNVSNNPQEAQCNTLEQISKAMSEELKPYDQKTGMFHVERNVINGKQIFDWFNKYYPNYQTSQLVELLQNLVEKKYIHHISGPQYEANVNSLFRFQFDMPGIPQNYYKIWSKQARAPSDIMQEIIQQANFVLQEICEQYTGVISEDKLIQSKKYTKFQEMVCELQKIYLQDLTQEDQRKSFFLNLIQIMQFHQFMKEKYDHKRNEQKKNVSTILDLIQSFLPFFKKQQKFEYRIGHQTFSIEDVKHGILRCNKKHKGSSFRPFTGSDDKYQLIQQQDLRVLILFKEENASPSPLLFITPETFEEQLNQLCAKFMSRFVCYDRVENDLTLHKIFQIYQNDFGKDQSDTIKWASKYTKGIGNVNDLISSIQQGEVFIQFQEKFEI</sequence>
<evidence type="ECO:0000259" key="13">
    <source>
        <dbReference type="PROSITE" id="PS50110"/>
    </source>
</evidence>
<evidence type="ECO:0000256" key="7">
    <source>
        <dbReference type="ARBA" id="ARBA00047899"/>
    </source>
</evidence>
<gene>
    <name evidence="14" type="ORF">TTHERM_00265180</name>
</gene>
<keyword evidence="4 10" id="KW-0547">Nucleotide-binding</keyword>
<dbReference type="GO" id="GO:0005524">
    <property type="term" value="F:ATP binding"/>
    <property type="evidence" value="ECO:0007669"/>
    <property type="project" value="UniProtKB-UniRule"/>
</dbReference>
<name>Q22TX5_TETTS</name>
<evidence type="ECO:0000259" key="12">
    <source>
        <dbReference type="PROSITE" id="PS50011"/>
    </source>
</evidence>
<keyword evidence="6 10" id="KW-0067">ATP-binding</keyword>
<evidence type="ECO:0000256" key="1">
    <source>
        <dbReference type="ARBA" id="ARBA00012513"/>
    </source>
</evidence>
<dbReference type="SMART" id="SM00448">
    <property type="entry name" value="REC"/>
    <property type="match status" value="1"/>
</dbReference>
<dbReference type="InterPro" id="IPR000719">
    <property type="entry name" value="Prot_kinase_dom"/>
</dbReference>
<dbReference type="PROSITE" id="PS00108">
    <property type="entry name" value="PROTEIN_KINASE_ST"/>
    <property type="match status" value="1"/>
</dbReference>
<dbReference type="CDD" id="cd04371">
    <property type="entry name" value="DEP"/>
    <property type="match status" value="1"/>
</dbReference>
<dbReference type="PROSITE" id="PS50110">
    <property type="entry name" value="RESPONSE_REGULATORY"/>
    <property type="match status" value="1"/>
</dbReference>
<dbReference type="Pfam" id="PF00069">
    <property type="entry name" value="Pkinase"/>
    <property type="match status" value="1"/>
</dbReference>
<dbReference type="Proteomes" id="UP000009168">
    <property type="component" value="Unassembled WGS sequence"/>
</dbReference>
<dbReference type="OrthoDB" id="248923at2759"/>
<keyword evidence="9" id="KW-0597">Phosphoprotein</keyword>
<evidence type="ECO:0000313" key="15">
    <source>
        <dbReference type="Proteomes" id="UP000009168"/>
    </source>
</evidence>
<dbReference type="AlphaFoldDB" id="Q22TX5"/>
<evidence type="ECO:0000313" key="14">
    <source>
        <dbReference type="EMBL" id="EAR88912.2"/>
    </source>
</evidence>
<dbReference type="Pfam" id="PF00072">
    <property type="entry name" value="Response_reg"/>
    <property type="match status" value="1"/>
</dbReference>
<dbReference type="InterPro" id="IPR051131">
    <property type="entry name" value="NEK_Ser/Thr_kinase_NIMA"/>
</dbReference>
<dbReference type="Pfam" id="PF04784">
    <property type="entry name" value="DUF547"/>
    <property type="match status" value="1"/>
</dbReference>
<dbReference type="EMBL" id="GG662830">
    <property type="protein sequence ID" value="EAR88912.2"/>
    <property type="molecule type" value="Genomic_DNA"/>
</dbReference>
<evidence type="ECO:0000256" key="10">
    <source>
        <dbReference type="PROSITE-ProRule" id="PRU10141"/>
    </source>
</evidence>
<dbReference type="EC" id="2.7.11.1" evidence="1"/>
<dbReference type="SUPFAM" id="SSF56112">
    <property type="entry name" value="Protein kinase-like (PK-like)"/>
    <property type="match status" value="1"/>
</dbReference>
<dbReference type="PROSITE" id="PS00107">
    <property type="entry name" value="PROTEIN_KINASE_ATP"/>
    <property type="match status" value="1"/>
</dbReference>
<feature type="domain" description="Response regulatory" evidence="13">
    <location>
        <begin position="10"/>
        <end position="128"/>
    </location>
</feature>
<dbReference type="Gene3D" id="1.10.510.10">
    <property type="entry name" value="Transferase(Phosphotransferase) domain 1"/>
    <property type="match status" value="1"/>
</dbReference>
<dbReference type="InterPro" id="IPR011006">
    <property type="entry name" value="CheY-like_superfamily"/>
</dbReference>
<dbReference type="InterPro" id="IPR001789">
    <property type="entry name" value="Sig_transdc_resp-reg_receiver"/>
</dbReference>
<organism evidence="14 15">
    <name type="scientific">Tetrahymena thermophila (strain SB210)</name>
    <dbReference type="NCBI Taxonomy" id="312017"/>
    <lineage>
        <taxon>Eukaryota</taxon>
        <taxon>Sar</taxon>
        <taxon>Alveolata</taxon>
        <taxon>Ciliophora</taxon>
        <taxon>Intramacronucleata</taxon>
        <taxon>Oligohymenophorea</taxon>
        <taxon>Hymenostomatida</taxon>
        <taxon>Tetrahymenina</taxon>
        <taxon>Tetrahymenidae</taxon>
        <taxon>Tetrahymena</taxon>
    </lineage>
</organism>
<dbReference type="KEGG" id="tet:TTHERM_00265180"/>
<dbReference type="CDD" id="cd00156">
    <property type="entry name" value="REC"/>
    <property type="match status" value="1"/>
</dbReference>
<dbReference type="InterPro" id="IPR036388">
    <property type="entry name" value="WH-like_DNA-bd_sf"/>
</dbReference>